<name>A0A0F9B7J8_9ZZZZ</name>
<comment type="caution">
    <text evidence="1">The sequence shown here is derived from an EMBL/GenBank/DDBJ whole genome shotgun (WGS) entry which is preliminary data.</text>
</comment>
<organism evidence="1">
    <name type="scientific">marine sediment metagenome</name>
    <dbReference type="NCBI Taxonomy" id="412755"/>
    <lineage>
        <taxon>unclassified sequences</taxon>
        <taxon>metagenomes</taxon>
        <taxon>ecological metagenomes</taxon>
    </lineage>
</organism>
<evidence type="ECO:0000313" key="1">
    <source>
        <dbReference type="EMBL" id="KKL17894.1"/>
    </source>
</evidence>
<dbReference type="EMBL" id="LAZR01039078">
    <property type="protein sequence ID" value="KKL17894.1"/>
    <property type="molecule type" value="Genomic_DNA"/>
</dbReference>
<feature type="non-terminal residue" evidence="1">
    <location>
        <position position="1"/>
    </location>
</feature>
<accession>A0A0F9B7J8</accession>
<dbReference type="AlphaFoldDB" id="A0A0F9B7J8"/>
<protein>
    <submittedName>
        <fullName evidence="1">Uncharacterized protein</fullName>
    </submittedName>
</protein>
<reference evidence="1" key="1">
    <citation type="journal article" date="2015" name="Nature">
        <title>Complex archaea that bridge the gap between prokaryotes and eukaryotes.</title>
        <authorList>
            <person name="Spang A."/>
            <person name="Saw J.H."/>
            <person name="Jorgensen S.L."/>
            <person name="Zaremba-Niedzwiedzka K."/>
            <person name="Martijn J."/>
            <person name="Lind A.E."/>
            <person name="van Eijk R."/>
            <person name="Schleper C."/>
            <person name="Guy L."/>
            <person name="Ettema T.J."/>
        </authorList>
    </citation>
    <scope>NUCLEOTIDE SEQUENCE</scope>
</reference>
<gene>
    <name evidence="1" type="ORF">LCGC14_2480950</name>
</gene>
<proteinExistence type="predicted"/>
<sequence length="36" mass="4359">GQDWQHWEGSYEVVDDGTEFANMLVELRLRKQMMMK</sequence>